<proteinExistence type="predicted"/>
<organism evidence="1 2">
    <name type="scientific">Wuchereria bancrofti</name>
    <dbReference type="NCBI Taxonomy" id="6293"/>
    <lineage>
        <taxon>Eukaryota</taxon>
        <taxon>Metazoa</taxon>
        <taxon>Ecdysozoa</taxon>
        <taxon>Nematoda</taxon>
        <taxon>Chromadorea</taxon>
        <taxon>Rhabditida</taxon>
        <taxon>Spirurina</taxon>
        <taxon>Spiruromorpha</taxon>
        <taxon>Filarioidea</taxon>
        <taxon>Onchocercidae</taxon>
        <taxon>Wuchereria</taxon>
    </lineage>
</organism>
<accession>J9EDY6</accession>
<sequence>MRIRFECTFERDSEETIKNFNTTIKGGNLKVPSDHHTSYINDRFRQQQYGMKIFCYYLSAADIS</sequence>
<comment type="caution">
    <text evidence="1">The sequence shown here is derived from an EMBL/GenBank/DDBJ whole genome shotgun (WGS) entry which is preliminary data.</text>
</comment>
<feature type="non-terminal residue" evidence="1">
    <location>
        <position position="64"/>
    </location>
</feature>
<dbReference type="EMBL" id="ADBV01010876">
    <property type="protein sequence ID" value="EJW75222.1"/>
    <property type="molecule type" value="Genomic_DNA"/>
</dbReference>
<dbReference type="AlphaFoldDB" id="J9EDY6"/>
<evidence type="ECO:0000313" key="2">
    <source>
        <dbReference type="Proteomes" id="UP000004810"/>
    </source>
</evidence>
<protein>
    <submittedName>
        <fullName evidence="1">Uncharacterized protein</fullName>
    </submittedName>
</protein>
<gene>
    <name evidence="1" type="ORF">WUBG_13868</name>
</gene>
<dbReference type="Proteomes" id="UP000004810">
    <property type="component" value="Unassembled WGS sequence"/>
</dbReference>
<name>J9EDY6_WUCBA</name>
<reference evidence="2" key="1">
    <citation type="submission" date="2012-08" db="EMBL/GenBank/DDBJ databases">
        <title>The Genome Sequence of Wuchereria bancrofti.</title>
        <authorList>
            <person name="Nutman T.B."/>
            <person name="Fink D.L."/>
            <person name="Russ C."/>
            <person name="Young S."/>
            <person name="Zeng Q."/>
            <person name="Koehrsen M."/>
            <person name="Alvarado L."/>
            <person name="Berlin A."/>
            <person name="Chapman S.B."/>
            <person name="Chen Z."/>
            <person name="Freedman E."/>
            <person name="Gellesch M."/>
            <person name="Goldberg J."/>
            <person name="Griggs A."/>
            <person name="Gujja S."/>
            <person name="Heilman E.R."/>
            <person name="Heiman D."/>
            <person name="Hepburn T."/>
            <person name="Howarth C."/>
            <person name="Jen D."/>
            <person name="Larson L."/>
            <person name="Lewis B."/>
            <person name="Mehta T."/>
            <person name="Park D."/>
            <person name="Pearson M."/>
            <person name="Roberts A."/>
            <person name="Saif S."/>
            <person name="Shea T."/>
            <person name="Shenoy N."/>
            <person name="Sisk P."/>
            <person name="Stolte C."/>
            <person name="Sykes S."/>
            <person name="Walk T."/>
            <person name="White J."/>
            <person name="Yandava C."/>
            <person name="Haas B."/>
            <person name="Henn M.R."/>
            <person name="Nusbaum C."/>
            <person name="Birren B."/>
        </authorList>
    </citation>
    <scope>NUCLEOTIDE SEQUENCE [LARGE SCALE GENOMIC DNA]</scope>
    <source>
        <strain evidence="2">NA</strain>
    </source>
</reference>
<evidence type="ECO:0000313" key="1">
    <source>
        <dbReference type="EMBL" id="EJW75222.1"/>
    </source>
</evidence>